<organism evidence="1 2">
    <name type="scientific">Dendrolimus kikuchii</name>
    <dbReference type="NCBI Taxonomy" id="765133"/>
    <lineage>
        <taxon>Eukaryota</taxon>
        <taxon>Metazoa</taxon>
        <taxon>Ecdysozoa</taxon>
        <taxon>Arthropoda</taxon>
        <taxon>Hexapoda</taxon>
        <taxon>Insecta</taxon>
        <taxon>Pterygota</taxon>
        <taxon>Neoptera</taxon>
        <taxon>Endopterygota</taxon>
        <taxon>Lepidoptera</taxon>
        <taxon>Glossata</taxon>
        <taxon>Ditrysia</taxon>
        <taxon>Bombycoidea</taxon>
        <taxon>Lasiocampidae</taxon>
        <taxon>Dendrolimus</taxon>
    </lineage>
</organism>
<sequence length="2835" mass="326356">MSLENTLKEACDGLRSNRATERKKNGDILKEFLTRNAVPSLLKENTLNKRGYTWSDLFEDINDYVMKELEKYETLKTFDNIIGPLLASLLNLCVSGANKGEAYIKCEKIMDACLIILKDNRLSKGIGDAYFTVLYRHVLPYQHYVECITPTTWEELLEVCISACTTNISKLDDFTKLRIVLLVMRNGKNNCQFVVPLRDALHKLKKCFLKLENDKKVQEVIMDITILLLETLSAESRLTMCQFSEEILPLVLKFYTQSVDRKKKILLFKLLNGVLLLHHPKGRLQKEEGSLAKDWEIWNNHLNSITEIVSLEVVYLQKNRKQNDMTLKANDDFYTLAANVYFQVFSRSGELTEDENLPKRPKLSFNNIKTFNNIIEELKQSYIPWLGIINIYLDNFGNSLSDREYLLLLTYTESIVTKNPFDYIWDIFESFTTYVLKHLKTHFSNMKTAYEPVLTALWNSCVRNSTLNNIAHSAVHKMINLLLSLEFLDYTKVHPLMKLYYDKGMPITDSSIKTLNIIFHKFFSKCCANQSRINLFKWFIEGEIDSIEASCLKEFISRLMANDNINVIESDKWHLTCPYLHNVMFNSIEDCVLFTEFEFEEPTFSTDVDNKIEDIINLNIDIDNQIQIYLKENLKTFIAKLEKNEIDFVKYAKFLNLTLLYLDTLTFYSYNEECRSDIKSMEVYCILKHALRIMCQKLHLVLKSDAQILVKIRSVDIVTQFLKHNYDIVLNTDLRLCFYEDLFKYINRILTSENVNEDYDIIEHNEDDINNNTLKHNCIYLLAAFCRKKGDYRDDIIDFILDPKCYDFKSDFQCVLNCVELLLDANVEQPPLDLILTLIQSMCKNLYRDSVASYGILSILKRILGNIDFLEDNKRQNCYIMVKSYLLRCKQMYYPPKVVGLILECAIKIAALKRQDKCHFDSTDIFEETVIDKIKGDTQSIRLYASYLLKDLFVDYSEDDVEMFQKNLFDIFLVDVSGKREVILKDEAANRTLAVLHALRALAETKRSLMQKHITAILKLQKEKSLDKILLKKVLNIIITRTQQQDVKTYLNKNIISILCYWYTNGMSIEDLPVYLFGCDDLKCFIEMHLHWLLPAEIIWAVKGNIEESKILKQAMQTTGHSMDTIIQKKFNHLILMCMPYKVVEKYHLDYTGYESLTSFKKSTEFANNMFQQTCQILKSDTWNNLFIENIGELVSLSALNLCDSEETIKQFKVNIEGTPKYYFYTKSVFTAILNFFAECTEENIMEYLCENHSIIIFKTLFRLWQNVLTEKVFKLKVLALNAYMIFVDNIPFGYTSDAFICNFVCKSFVEILKECKNREEIKVYSQELKTLLEKIFRSKLGFARNNIDQLLPILVLKKEEGFSIECEPLLNYLLDDMKDYLNESLDVVDFVRCLSQGRVANLEKSSLTKFIDQFSIYKTNLSCPSHETLINLKDFLKVNKSFVTVLYANLDSKGFSEECGTSLIHEMIYLLNNILKTATEEKTIAEACNCLSELGTYDLKSLITIPPSKVHKIVDVNPNTYFIGTVIKCLTAVLFGEDPIITEKVAQALNIFLKYFQDIEQLDIETLDKQILKPLSSLSDHMQFEVNVNDRTFDEYCKRYEKGIFVEYLIENISNDDAINESNWLKQVTSTLLQLFNSTSDCFNILKQVCDSKAIICEKILPSLVGLLVYCSSESQIYSFSEQINNFFNSVWEQTFHSNVEFNNIPERPNSVISTRHCNKMIIQNMLQVIDFLRLQKKYYKQRPGRKVECHNYLNLDYDKVAWAASVADKHLVALYYGELWALSRNDGVPPSSPEATANLPNGENVLQLFRKCYVSIGELDALDGCGTSHLTIEKEKREHLINTSQFSDALLLHDIALSCEQNGDPSLQFGVVRSLHKSGMHHLALQYIKSLPESDELNEIKYDCLSYLGDWSDFVDVKEIKEKSKQINCNNNYILKAMHYACLKESFMVSGTSGDNKKIGQILNQTKLTVSRLCKKLNMENCQNVYKIVGKLHLLADIEKFSSIRSGVITIEELINHWKIDNLSQYKDFKHLEALISQRVLILENVAKSYKDYTKEIMCLQLQYAKLALLNDRIQMAQRLLAIAKKVHLSDEVVLVDSEISWAKGHKDIAISLVRNILKNGQTDLNLLAKSLRKYALWIAESKRDNPRDIINKYLLKSLNGLNESENVSTRLKVYYDIAKFADAEYKQVVTYMKSSVFEHKVKCMEKMKGTASTLKSTQLSLTRDERKALFVNDRFGELDEAEIANTKMEKECFLLLAMRYYLYSLEQCEENNLSIFRIISLWLDNPCFEFDKNEDQKTFKDLLDAIPSRKFITVLPQLVPHLSDESSDFALYLKDIIKRCALEHPHHTLPIVFSLKNSEKDKIILNESGNIGGRQKPRTQDPLAVAAGALVRELQNSKLATIIHQMEELCDGTISFANYKPQNKNIIKQSIPSAEKICKLRNLDTIPVPTATIAVRNDCNYSSISTIQSFDSHFELVGGINCPKKVFCTDSLGSKKILLVKGEDDLRQDAVMQQVFNIVNTLLDKNPVTSRNNLTIRTYKVVPMSRQSGVLEWCVGTIPLGLYLGGSNNTGAHARYRPQDITCRAAREQLTKCHQAKEKTSNKEKLRVFQKILSEFKPVFHYFFTEHYLDPVTWYERRLAYTKSVATSSMVGYILGLGDRHVQNILIDKRTAEVIHIDFGIAFDQGKTLHTPETVPFRLTQDMIAGFGASGVEGLFKRCCEKTMRLLRDNQETLLTILEVLLCDPLYSWRVETTQQSASTSKKDTTLNCPAGSRSSLAERALLSVSSKLSGTEAEGGAAGGVAVPGQVARLLRSATDHGNLCRLFPGWQPYL</sequence>
<accession>A0ACC1D2V2</accession>
<reference evidence="1 2" key="1">
    <citation type="journal article" date="2021" name="Front. Genet.">
        <title>Chromosome-Level Genome Assembly Reveals Significant Gene Expansion in the Toll and IMD Signaling Pathways of Dendrolimus kikuchii.</title>
        <authorList>
            <person name="Zhou J."/>
            <person name="Wu P."/>
            <person name="Xiong Z."/>
            <person name="Liu N."/>
            <person name="Zhao N."/>
            <person name="Ji M."/>
            <person name="Qiu Y."/>
            <person name="Yang B."/>
        </authorList>
    </citation>
    <scope>NUCLEOTIDE SEQUENCE [LARGE SCALE GENOMIC DNA]</scope>
    <source>
        <strain evidence="1">Ann1</strain>
    </source>
</reference>
<proteinExistence type="predicted"/>
<dbReference type="EMBL" id="CM034396">
    <property type="protein sequence ID" value="KAJ0178172.1"/>
    <property type="molecule type" value="Genomic_DNA"/>
</dbReference>
<name>A0ACC1D2V2_9NEOP</name>
<gene>
    <name evidence="1" type="ORF">K1T71_005995</name>
</gene>
<dbReference type="Proteomes" id="UP000824533">
    <property type="component" value="Linkage Group LG10"/>
</dbReference>
<comment type="caution">
    <text evidence="1">The sequence shown here is derived from an EMBL/GenBank/DDBJ whole genome shotgun (WGS) entry which is preliminary data.</text>
</comment>
<protein>
    <submittedName>
        <fullName evidence="1">Uncharacterized protein</fullName>
    </submittedName>
</protein>
<evidence type="ECO:0000313" key="2">
    <source>
        <dbReference type="Proteomes" id="UP000824533"/>
    </source>
</evidence>
<keyword evidence="2" id="KW-1185">Reference proteome</keyword>
<evidence type="ECO:0000313" key="1">
    <source>
        <dbReference type="EMBL" id="KAJ0178172.1"/>
    </source>
</evidence>